<proteinExistence type="predicted"/>
<reference evidence="2" key="1">
    <citation type="submission" date="2017-11" db="EMBL/GenBank/DDBJ databases">
        <authorList>
            <person name="Lima N.C."/>
            <person name="Parody-Merino A.M."/>
            <person name="Battley P.F."/>
            <person name="Fidler A.E."/>
            <person name="Prosdocimi F."/>
        </authorList>
    </citation>
    <scope>NUCLEOTIDE SEQUENCE [LARGE SCALE GENOMIC DNA]</scope>
</reference>
<evidence type="ECO:0000313" key="1">
    <source>
        <dbReference type="EMBL" id="PKU41316.1"/>
    </source>
</evidence>
<protein>
    <submittedName>
        <fullName evidence="1">Uncharacterized protein</fullName>
    </submittedName>
</protein>
<gene>
    <name evidence="1" type="ORF">llap_8386</name>
</gene>
<keyword evidence="2" id="KW-1185">Reference proteome</keyword>
<dbReference type="EMBL" id="KZ506137">
    <property type="protein sequence ID" value="PKU41316.1"/>
    <property type="molecule type" value="Genomic_DNA"/>
</dbReference>
<sequence length="73" mass="8331">MDFLCVLAAYFGHKSICFLCRDCYLDLLDAELEEVQDPCRVEMEIGPALLKGFYRVQGYYENCGIPMMGLDGH</sequence>
<evidence type="ECO:0000313" key="2">
    <source>
        <dbReference type="Proteomes" id="UP000233556"/>
    </source>
</evidence>
<organism evidence="1 2">
    <name type="scientific">Limosa lapponica baueri</name>
    <dbReference type="NCBI Taxonomy" id="1758121"/>
    <lineage>
        <taxon>Eukaryota</taxon>
        <taxon>Metazoa</taxon>
        <taxon>Chordata</taxon>
        <taxon>Craniata</taxon>
        <taxon>Vertebrata</taxon>
        <taxon>Euteleostomi</taxon>
        <taxon>Archelosauria</taxon>
        <taxon>Archosauria</taxon>
        <taxon>Dinosauria</taxon>
        <taxon>Saurischia</taxon>
        <taxon>Theropoda</taxon>
        <taxon>Coelurosauria</taxon>
        <taxon>Aves</taxon>
        <taxon>Neognathae</taxon>
        <taxon>Neoaves</taxon>
        <taxon>Charadriiformes</taxon>
        <taxon>Scolopacidae</taxon>
        <taxon>Limosa</taxon>
    </lineage>
</organism>
<name>A0A2I0U5I2_LIMLA</name>
<reference evidence="2" key="2">
    <citation type="submission" date="2017-12" db="EMBL/GenBank/DDBJ databases">
        <title>Genome sequence of the Bar-tailed Godwit (Limosa lapponica baueri).</title>
        <authorList>
            <person name="Lima N.C.B."/>
            <person name="Parody-Merino A.M."/>
            <person name="Battley P.F."/>
            <person name="Fidler A.E."/>
            <person name="Prosdocimi F."/>
        </authorList>
    </citation>
    <scope>NUCLEOTIDE SEQUENCE [LARGE SCALE GENOMIC DNA]</scope>
</reference>
<dbReference type="Proteomes" id="UP000233556">
    <property type="component" value="Unassembled WGS sequence"/>
</dbReference>
<dbReference type="AlphaFoldDB" id="A0A2I0U5I2"/>
<accession>A0A2I0U5I2</accession>